<dbReference type="RefSeq" id="WP_004248732.1">
    <property type="nucleotide sequence ID" value="NZ_CP014646.1"/>
</dbReference>
<feature type="signal peptide" evidence="1">
    <location>
        <begin position="1"/>
        <end position="25"/>
    </location>
</feature>
<dbReference type="EMBL" id="CP014646">
    <property type="protein sequence ID" value="AMO38184.1"/>
    <property type="molecule type" value="Genomic_DNA"/>
</dbReference>
<sequence length="112" mass="12156">MSKTRTTALFSLLAAVLVVPAAAQASSLWHPAPGEQGFTFHPDHSTSTKTRAEVLRELEQAKADGSYFYLQRGLAVPSRASGPGKTRAEVLKELVDMTPTERAYMNELYSGS</sequence>
<evidence type="ECO:0000313" key="2">
    <source>
        <dbReference type="EMBL" id="AMO38184.1"/>
    </source>
</evidence>
<accession>A0A127K929</accession>
<dbReference type="InterPro" id="IPR025421">
    <property type="entry name" value="DUF4148"/>
</dbReference>
<feature type="chain" id="PRO_5007798036" description="DUF4148 domain-containing protein" evidence="1">
    <location>
        <begin position="26"/>
        <end position="112"/>
    </location>
</feature>
<gene>
    <name evidence="2" type="ORF">AC731_015320</name>
</gene>
<proteinExistence type="predicted"/>
<dbReference type="STRING" id="1134435.AC731_015320"/>
<name>A0A127K929_9RHOO</name>
<evidence type="ECO:0008006" key="4">
    <source>
        <dbReference type="Google" id="ProtNLM"/>
    </source>
</evidence>
<evidence type="ECO:0000256" key="1">
    <source>
        <dbReference type="SAM" id="SignalP"/>
    </source>
</evidence>
<dbReference type="Proteomes" id="UP000036902">
    <property type="component" value="Chromosome"/>
</dbReference>
<dbReference type="KEGG" id="thu:AC731_015320"/>
<organism evidence="2 3">
    <name type="scientific">Thauera humireducens</name>
    <dbReference type="NCBI Taxonomy" id="1134435"/>
    <lineage>
        <taxon>Bacteria</taxon>
        <taxon>Pseudomonadati</taxon>
        <taxon>Pseudomonadota</taxon>
        <taxon>Betaproteobacteria</taxon>
        <taxon>Rhodocyclales</taxon>
        <taxon>Zoogloeaceae</taxon>
        <taxon>Thauera</taxon>
    </lineage>
</organism>
<keyword evidence="3" id="KW-1185">Reference proteome</keyword>
<dbReference type="AlphaFoldDB" id="A0A127K929"/>
<dbReference type="Pfam" id="PF13663">
    <property type="entry name" value="DUF4148"/>
    <property type="match status" value="1"/>
</dbReference>
<protein>
    <recommendedName>
        <fullName evidence="4">DUF4148 domain-containing protein</fullName>
    </recommendedName>
</protein>
<keyword evidence="1" id="KW-0732">Signal</keyword>
<evidence type="ECO:0000313" key="3">
    <source>
        <dbReference type="Proteomes" id="UP000036902"/>
    </source>
</evidence>
<reference evidence="3" key="1">
    <citation type="submission" date="2016-03" db="EMBL/GenBank/DDBJ databases">
        <authorList>
            <person name="Ma C."/>
            <person name="Zhou S."/>
            <person name="Yang G."/>
        </authorList>
    </citation>
    <scope>NUCLEOTIDE SEQUENCE [LARGE SCALE GENOMIC DNA]</scope>
    <source>
        <strain evidence="3">SgZ-1</strain>
    </source>
</reference>